<keyword evidence="2" id="KW-1185">Reference proteome</keyword>
<proteinExistence type="predicted"/>
<name>A4VIS5_STUS1</name>
<organism evidence="1 2">
    <name type="scientific">Stutzerimonas stutzeri (strain A1501)</name>
    <name type="common">Pseudomonas stutzeri</name>
    <dbReference type="NCBI Taxonomy" id="379731"/>
    <lineage>
        <taxon>Bacteria</taxon>
        <taxon>Pseudomonadati</taxon>
        <taxon>Pseudomonadota</taxon>
        <taxon>Gammaproteobacteria</taxon>
        <taxon>Pseudomonadales</taxon>
        <taxon>Pseudomonadaceae</taxon>
        <taxon>Stutzerimonas</taxon>
    </lineage>
</organism>
<accession>A4VIS5</accession>
<reference evidence="1 2" key="1">
    <citation type="journal article" date="2008" name="Proc. Natl. Acad. Sci. U.S.A.">
        <title>Nitrogen fixation island and rhizosphere competence traits in the genome of root-associated Pseudomonas stutzeri A1501.</title>
        <authorList>
            <person name="Yan Y."/>
            <person name="Yang J."/>
            <person name="Dou Y."/>
            <person name="Chen M."/>
            <person name="Ping S."/>
            <person name="Peng J."/>
            <person name="Lu W."/>
            <person name="Zhang W."/>
            <person name="Yao Z."/>
            <person name="Li H."/>
            <person name="Liu W."/>
            <person name="He S."/>
            <person name="Geng L."/>
            <person name="Zhang X."/>
            <person name="Yang F."/>
            <person name="Yu H."/>
            <person name="Zhan Y."/>
            <person name="Li D."/>
            <person name="Lin Z."/>
            <person name="Wang Y."/>
            <person name="Elmerich C."/>
            <person name="Lin M."/>
            <person name="Jin Q."/>
        </authorList>
    </citation>
    <scope>NUCLEOTIDE SEQUENCE [LARGE SCALE GENOMIC DNA]</scope>
    <source>
        <strain evidence="1 2">A1501</strain>
    </source>
</reference>
<dbReference type="EMBL" id="CP000304">
    <property type="protein sequence ID" value="ABP78876.1"/>
    <property type="molecule type" value="Genomic_DNA"/>
</dbReference>
<evidence type="ECO:0000313" key="1">
    <source>
        <dbReference type="EMBL" id="ABP78876.1"/>
    </source>
</evidence>
<gene>
    <name evidence="1" type="ordered locus">PST_1181</name>
</gene>
<dbReference type="Proteomes" id="UP000000233">
    <property type="component" value="Chromosome"/>
</dbReference>
<sequence>MNQLVGDHHLHFPLRHVLHLPGLPEKGLTAFQRTILSLPQHLPAAAVVGTDPASANRKHCFLDRFQMAVRNIETQLVHRTLHAGEPGGRQAVRWQLAINATTKRCGAS</sequence>
<dbReference type="HOGENOM" id="CLU_2194725_0_0_6"/>
<protein>
    <submittedName>
        <fullName evidence="1">Uncharacterized protein</fullName>
    </submittedName>
</protein>
<dbReference type="AlphaFoldDB" id="A4VIS5"/>
<dbReference type="KEGG" id="psa:PST_1181"/>
<evidence type="ECO:0000313" key="2">
    <source>
        <dbReference type="Proteomes" id="UP000000233"/>
    </source>
</evidence>